<gene>
    <name evidence="2" type="ORF">E2C01_050429</name>
</gene>
<name>A0A5B7GHB2_PORTR</name>
<sequence>MDIITRGQPPYSALPHRLNSEIWDLLNKYSRDQCTVSMVDFQHFLVEEQHEEEHNAGSIIKDFVQDPNRNVEEPYFYMEEVSYDYIDLNVLHIYL</sequence>
<comment type="caution">
    <text evidence="2">The sequence shown here is derived from an EMBL/GenBank/DDBJ whole genome shotgun (WGS) entry which is preliminary data.</text>
</comment>
<feature type="domain" description="PLCG EF-hand" evidence="1">
    <location>
        <begin position="30"/>
        <end position="80"/>
    </location>
</feature>
<keyword evidence="3" id="KW-1185">Reference proteome</keyword>
<dbReference type="Pfam" id="PF23583">
    <property type="entry name" value="EF_HAND_2_PLCG"/>
    <property type="match status" value="1"/>
</dbReference>
<evidence type="ECO:0000313" key="2">
    <source>
        <dbReference type="EMBL" id="MPC56468.1"/>
    </source>
</evidence>
<dbReference type="OrthoDB" id="269822at2759"/>
<proteinExistence type="predicted"/>
<dbReference type="InterPro" id="IPR057061">
    <property type="entry name" value="PLCG_EF-hand_2"/>
</dbReference>
<organism evidence="2 3">
    <name type="scientific">Portunus trituberculatus</name>
    <name type="common">Swimming crab</name>
    <name type="synonym">Neptunus trituberculatus</name>
    <dbReference type="NCBI Taxonomy" id="210409"/>
    <lineage>
        <taxon>Eukaryota</taxon>
        <taxon>Metazoa</taxon>
        <taxon>Ecdysozoa</taxon>
        <taxon>Arthropoda</taxon>
        <taxon>Crustacea</taxon>
        <taxon>Multicrustacea</taxon>
        <taxon>Malacostraca</taxon>
        <taxon>Eumalacostraca</taxon>
        <taxon>Eucarida</taxon>
        <taxon>Decapoda</taxon>
        <taxon>Pleocyemata</taxon>
        <taxon>Brachyura</taxon>
        <taxon>Eubrachyura</taxon>
        <taxon>Portunoidea</taxon>
        <taxon>Portunidae</taxon>
        <taxon>Portuninae</taxon>
        <taxon>Portunus</taxon>
    </lineage>
</organism>
<dbReference type="EMBL" id="VSRR010013973">
    <property type="protein sequence ID" value="MPC56468.1"/>
    <property type="molecule type" value="Genomic_DNA"/>
</dbReference>
<dbReference type="AlphaFoldDB" id="A0A5B7GHB2"/>
<dbReference type="Gene3D" id="1.10.238.10">
    <property type="entry name" value="EF-hand"/>
    <property type="match status" value="1"/>
</dbReference>
<accession>A0A5B7GHB2</accession>
<protein>
    <recommendedName>
        <fullName evidence="1">PLCG EF-hand domain-containing protein</fullName>
    </recommendedName>
</protein>
<evidence type="ECO:0000313" key="3">
    <source>
        <dbReference type="Proteomes" id="UP000324222"/>
    </source>
</evidence>
<dbReference type="Proteomes" id="UP000324222">
    <property type="component" value="Unassembled WGS sequence"/>
</dbReference>
<reference evidence="2 3" key="1">
    <citation type="submission" date="2019-05" db="EMBL/GenBank/DDBJ databases">
        <title>Another draft genome of Portunus trituberculatus and its Hox gene families provides insights of decapod evolution.</title>
        <authorList>
            <person name="Jeong J.-H."/>
            <person name="Song I."/>
            <person name="Kim S."/>
            <person name="Choi T."/>
            <person name="Kim D."/>
            <person name="Ryu S."/>
            <person name="Kim W."/>
        </authorList>
    </citation>
    <scope>NUCLEOTIDE SEQUENCE [LARGE SCALE GENOMIC DNA]</scope>
    <source>
        <tissue evidence="2">Muscle</tissue>
    </source>
</reference>
<evidence type="ECO:0000259" key="1">
    <source>
        <dbReference type="Pfam" id="PF23583"/>
    </source>
</evidence>